<dbReference type="OrthoDB" id="10577995at2759"/>
<dbReference type="EMBL" id="JAEHOC010000181">
    <property type="protein sequence ID" value="KAG2422154.1"/>
    <property type="molecule type" value="Genomic_DNA"/>
</dbReference>
<gene>
    <name evidence="1" type="ORF">HXX76_016245</name>
</gene>
<comment type="caution">
    <text evidence="1">The sequence shown here is derived from an EMBL/GenBank/DDBJ whole genome shotgun (WGS) entry which is preliminary data.</text>
</comment>
<organism evidence="1 2">
    <name type="scientific">Chlamydomonas incerta</name>
    <dbReference type="NCBI Taxonomy" id="51695"/>
    <lineage>
        <taxon>Eukaryota</taxon>
        <taxon>Viridiplantae</taxon>
        <taxon>Chlorophyta</taxon>
        <taxon>core chlorophytes</taxon>
        <taxon>Chlorophyceae</taxon>
        <taxon>CS clade</taxon>
        <taxon>Chlamydomonadales</taxon>
        <taxon>Chlamydomonadaceae</taxon>
        <taxon>Chlamydomonas</taxon>
    </lineage>
</organism>
<dbReference type="Proteomes" id="UP000650467">
    <property type="component" value="Unassembled WGS sequence"/>
</dbReference>
<accession>A0A835S8A0</accession>
<dbReference type="AlphaFoldDB" id="A0A835S8A0"/>
<proteinExistence type="predicted"/>
<reference evidence="1" key="1">
    <citation type="journal article" date="2020" name="bioRxiv">
        <title>Comparative genomics of Chlamydomonas.</title>
        <authorList>
            <person name="Craig R.J."/>
            <person name="Hasan A.R."/>
            <person name="Ness R.W."/>
            <person name="Keightley P.D."/>
        </authorList>
    </citation>
    <scope>NUCLEOTIDE SEQUENCE</scope>
    <source>
        <strain evidence="1">SAG 7.73</strain>
    </source>
</reference>
<evidence type="ECO:0000313" key="2">
    <source>
        <dbReference type="Proteomes" id="UP000650467"/>
    </source>
</evidence>
<evidence type="ECO:0000313" key="1">
    <source>
        <dbReference type="EMBL" id="KAG2422154.1"/>
    </source>
</evidence>
<sequence>MTFTFDDWKRHRSSSRYLYHLKTLTESGIVRGIWAPVAWVTLFTA</sequence>
<keyword evidence="2" id="KW-1185">Reference proteome</keyword>
<name>A0A835S8A0_CHLIN</name>
<feature type="non-terminal residue" evidence="1">
    <location>
        <position position="45"/>
    </location>
</feature>
<protein>
    <submittedName>
        <fullName evidence="1">Uncharacterized protein</fullName>
    </submittedName>
</protein>